<feature type="transmembrane region" description="Helical" evidence="6">
    <location>
        <begin position="298"/>
        <end position="331"/>
    </location>
</feature>
<evidence type="ECO:0000256" key="2">
    <source>
        <dbReference type="ARBA" id="ARBA00009773"/>
    </source>
</evidence>
<dbReference type="Proteomes" id="UP000286907">
    <property type="component" value="Chromosome"/>
</dbReference>
<dbReference type="GO" id="GO:0055085">
    <property type="term" value="P:transmembrane transport"/>
    <property type="evidence" value="ECO:0007669"/>
    <property type="project" value="TreeGrafter"/>
</dbReference>
<evidence type="ECO:0000256" key="1">
    <source>
        <dbReference type="ARBA" id="ARBA00004141"/>
    </source>
</evidence>
<proteinExistence type="inferred from homology"/>
<feature type="transmembrane region" description="Helical" evidence="6">
    <location>
        <begin position="227"/>
        <end position="247"/>
    </location>
</feature>
<feature type="transmembrane region" description="Helical" evidence="6">
    <location>
        <begin position="254"/>
        <end position="278"/>
    </location>
</feature>
<dbReference type="PANTHER" id="PTHR21716:SF62">
    <property type="entry name" value="TRANSPORT PROTEIN YDBI-RELATED"/>
    <property type="match status" value="1"/>
</dbReference>
<evidence type="ECO:0000256" key="6">
    <source>
        <dbReference type="SAM" id="Phobius"/>
    </source>
</evidence>
<dbReference type="PANTHER" id="PTHR21716">
    <property type="entry name" value="TRANSMEMBRANE PROTEIN"/>
    <property type="match status" value="1"/>
</dbReference>
<feature type="transmembrane region" description="Helical" evidence="6">
    <location>
        <begin position="20"/>
        <end position="47"/>
    </location>
</feature>
<evidence type="ECO:0000313" key="9">
    <source>
        <dbReference type="Proteomes" id="UP000286907"/>
    </source>
</evidence>
<evidence type="ECO:0000256" key="4">
    <source>
        <dbReference type="ARBA" id="ARBA00022989"/>
    </source>
</evidence>
<keyword evidence="3 6" id="KW-0812">Transmembrane</keyword>
<accession>A0AAJ1VN16</accession>
<reference evidence="8 9" key="1">
    <citation type="journal article" date="2019" name="Syst. Appl. Microbiol.">
        <title>Oenococcus sicerae sp. nov., isolated from French cider.</title>
        <authorList>
            <person name="Cousin F.J."/>
            <person name="Le Guellec R."/>
            <person name="Chagnot C."/>
            <person name="Goux D."/>
            <person name="Dalmasso M."/>
            <person name="Laplace J.M."/>
            <person name="Cretenet M."/>
        </authorList>
    </citation>
    <scope>NUCLEOTIDE SEQUENCE [LARGE SCALE GENOMIC DNA]</scope>
    <source>
        <strain evidence="8 9">UCMA 15228</strain>
    </source>
</reference>
<dbReference type="Proteomes" id="UP001167919">
    <property type="component" value="Unassembled WGS sequence"/>
</dbReference>
<dbReference type="EMBL" id="SDWY01000002">
    <property type="protein sequence ID" value="MDN6900276.1"/>
    <property type="molecule type" value="Genomic_DNA"/>
</dbReference>
<evidence type="ECO:0000313" key="10">
    <source>
        <dbReference type="Proteomes" id="UP001167919"/>
    </source>
</evidence>
<evidence type="ECO:0000313" key="7">
    <source>
        <dbReference type="EMBL" id="MDN6900276.1"/>
    </source>
</evidence>
<gene>
    <name evidence="8" type="ORF">DLJ48_04610</name>
    <name evidence="7" type="ORF">EVC35_04545</name>
</gene>
<name>A0AAJ1VN16_9LACO</name>
<keyword evidence="4 6" id="KW-1133">Transmembrane helix</keyword>
<comment type="subcellular location">
    <subcellularLocation>
        <location evidence="1">Membrane</location>
        <topology evidence="1">Multi-pass membrane protein</topology>
    </subcellularLocation>
</comment>
<evidence type="ECO:0000256" key="5">
    <source>
        <dbReference type="ARBA" id="ARBA00023136"/>
    </source>
</evidence>
<keyword evidence="9" id="KW-1185">Reference proteome</keyword>
<reference evidence="8" key="3">
    <citation type="submission" date="2020-01" db="EMBL/GenBank/DDBJ databases">
        <authorList>
            <person name="Cousin F.J."/>
            <person name="Le Guellec R."/>
            <person name="Cretenet M."/>
        </authorList>
    </citation>
    <scope>NUCLEOTIDE SEQUENCE</scope>
    <source>
        <strain evidence="8">UCMA 15228</strain>
    </source>
</reference>
<feature type="transmembrane region" description="Helical" evidence="6">
    <location>
        <begin position="59"/>
        <end position="83"/>
    </location>
</feature>
<sequence length="348" mass="38973">MNYIIKFLKRKDVQLYLTLAFLILVIYIVRSFIGVILLTTIFAYLAIKSSLYLHKRFKIPYLIAVIALYLVVISLFICALSYAAPLLVNQLKVIPAMISKAIIDHPVLNKNIDKLVNNAIHSSEIVSNGKNVVLTGFREAGHIGKGFTHVVLAIFLSFVYTLSHNRLLAFGHEFLRSTYKGFFENIYYLARKFVLILGKIIETQLLICTINTILMAIGLALIKMPSLLLLVIIVFIFGLVPVAGVLISMVPLGLIAFATGGLVRVAEVVILVALIHFFESYFLHPRLMADRTDLPVFVTFITLIVMSQLIGDWGLIVGIPIVSFFLDILGIHSSDIKIIKRKKIEKTN</sequence>
<evidence type="ECO:0000313" key="8">
    <source>
        <dbReference type="EMBL" id="QAS69853.1"/>
    </source>
</evidence>
<dbReference type="GO" id="GO:0016020">
    <property type="term" value="C:membrane"/>
    <property type="evidence" value="ECO:0007669"/>
    <property type="project" value="UniProtKB-SubCell"/>
</dbReference>
<dbReference type="Pfam" id="PF01594">
    <property type="entry name" value="AI-2E_transport"/>
    <property type="match status" value="1"/>
</dbReference>
<organism evidence="7 10">
    <name type="scientific">Oenococcus sicerae</name>
    <dbReference type="NCBI Taxonomy" id="2203724"/>
    <lineage>
        <taxon>Bacteria</taxon>
        <taxon>Bacillati</taxon>
        <taxon>Bacillota</taxon>
        <taxon>Bacilli</taxon>
        <taxon>Lactobacillales</taxon>
        <taxon>Lactobacillaceae</taxon>
        <taxon>Oenococcus</taxon>
    </lineage>
</organism>
<dbReference type="RefSeq" id="WP_128686326.1">
    <property type="nucleotide sequence ID" value="NZ_CP029684.2"/>
</dbReference>
<dbReference type="AlphaFoldDB" id="A0AAJ1VN16"/>
<comment type="similarity">
    <text evidence="2">Belongs to the autoinducer-2 exporter (AI-2E) (TC 2.A.86) family.</text>
</comment>
<feature type="transmembrane region" description="Helical" evidence="6">
    <location>
        <begin position="146"/>
        <end position="163"/>
    </location>
</feature>
<dbReference type="InterPro" id="IPR002549">
    <property type="entry name" value="AI-2E-like"/>
</dbReference>
<keyword evidence="5 6" id="KW-0472">Membrane</keyword>
<reference evidence="7" key="2">
    <citation type="submission" date="2019-01" db="EMBL/GenBank/DDBJ databases">
        <title>Oenococcus sicerae UCMA17102.</title>
        <authorList>
            <person name="Cousin F.J."/>
            <person name="Le Guellec R."/>
            <person name="Cretenet M."/>
        </authorList>
    </citation>
    <scope>NUCLEOTIDE SEQUENCE</scope>
    <source>
        <strain evidence="7">UCMA17102</strain>
    </source>
</reference>
<feature type="transmembrane region" description="Helical" evidence="6">
    <location>
        <begin position="200"/>
        <end position="221"/>
    </location>
</feature>
<evidence type="ECO:0000256" key="3">
    <source>
        <dbReference type="ARBA" id="ARBA00022692"/>
    </source>
</evidence>
<dbReference type="EMBL" id="CP029684">
    <property type="protein sequence ID" value="QAS69853.1"/>
    <property type="molecule type" value="Genomic_DNA"/>
</dbReference>
<protein>
    <submittedName>
        <fullName evidence="7">AI-2E family transporter</fullName>
    </submittedName>
</protein>